<comment type="similarity">
    <text evidence="3 12">Belongs to the CcmD/CycX/HelD family.</text>
</comment>
<dbReference type="AlphaFoldDB" id="A0A075P401"/>
<keyword evidence="5 12" id="KW-0813">Transport</keyword>
<accession>A0A075P401</accession>
<dbReference type="GO" id="GO:0015886">
    <property type="term" value="P:heme transport"/>
    <property type="evidence" value="ECO:0007669"/>
    <property type="project" value="InterPro"/>
</dbReference>
<dbReference type="EMBL" id="DONK01000142">
    <property type="protein sequence ID" value="HBU51563.1"/>
    <property type="molecule type" value="Genomic_DNA"/>
</dbReference>
<dbReference type="KEGG" id="aal:EP13_04570"/>
<evidence type="ECO:0000256" key="8">
    <source>
        <dbReference type="ARBA" id="ARBA00022692"/>
    </source>
</evidence>
<evidence type="ECO:0000256" key="6">
    <source>
        <dbReference type="ARBA" id="ARBA00022475"/>
    </source>
</evidence>
<dbReference type="EMBL" id="CP008849">
    <property type="protein sequence ID" value="AIF98027.1"/>
    <property type="molecule type" value="Genomic_DNA"/>
</dbReference>
<evidence type="ECO:0000256" key="10">
    <source>
        <dbReference type="ARBA" id="ARBA00022989"/>
    </source>
</evidence>
<evidence type="ECO:0000256" key="9">
    <source>
        <dbReference type="ARBA" id="ARBA00022748"/>
    </source>
</evidence>
<dbReference type="eggNOG" id="COG3114">
    <property type="taxonomic scope" value="Bacteria"/>
</dbReference>
<dbReference type="GO" id="GO:0017004">
    <property type="term" value="P:cytochrome complex assembly"/>
    <property type="evidence" value="ECO:0007669"/>
    <property type="project" value="UniProtKB-KW"/>
</dbReference>
<comment type="subcellular location">
    <subcellularLocation>
        <location evidence="2 12">Cell inner membrane</location>
        <topology evidence="2 12">Single-pass membrane protein</topology>
    </subcellularLocation>
</comment>
<proteinExistence type="inferred from homology"/>
<organism evidence="13 15">
    <name type="scientific">Alteromonas australica</name>
    <dbReference type="NCBI Taxonomy" id="589873"/>
    <lineage>
        <taxon>Bacteria</taxon>
        <taxon>Pseudomonadati</taxon>
        <taxon>Pseudomonadota</taxon>
        <taxon>Gammaproteobacteria</taxon>
        <taxon>Alteromonadales</taxon>
        <taxon>Alteromonadaceae</taxon>
        <taxon>Alteromonas/Salinimonas group</taxon>
        <taxon>Alteromonas</taxon>
    </lineage>
</organism>
<keyword evidence="9 12" id="KW-0201">Cytochrome c-type biogenesis</keyword>
<dbReference type="InterPro" id="IPR052075">
    <property type="entry name" value="Heme_exporter_D"/>
</dbReference>
<evidence type="ECO:0000313" key="15">
    <source>
        <dbReference type="Proteomes" id="UP000056090"/>
    </source>
</evidence>
<keyword evidence="15" id="KW-1185">Reference proteome</keyword>
<evidence type="ECO:0000256" key="5">
    <source>
        <dbReference type="ARBA" id="ARBA00022448"/>
    </source>
</evidence>
<dbReference type="GO" id="GO:0005886">
    <property type="term" value="C:plasma membrane"/>
    <property type="evidence" value="ECO:0007669"/>
    <property type="project" value="UniProtKB-SubCell"/>
</dbReference>
<evidence type="ECO:0000313" key="16">
    <source>
        <dbReference type="Proteomes" id="UP000264779"/>
    </source>
</evidence>
<evidence type="ECO:0000256" key="11">
    <source>
        <dbReference type="ARBA" id="ARBA00023136"/>
    </source>
</evidence>
<evidence type="ECO:0000256" key="1">
    <source>
        <dbReference type="ARBA" id="ARBA00002442"/>
    </source>
</evidence>
<protein>
    <recommendedName>
        <fullName evidence="4 12">Heme exporter protein D</fullName>
    </recommendedName>
</protein>
<keyword evidence="10 12" id="KW-1133">Transmembrane helix</keyword>
<dbReference type="Pfam" id="PF04995">
    <property type="entry name" value="CcmD"/>
    <property type="match status" value="1"/>
</dbReference>
<evidence type="ECO:0000256" key="3">
    <source>
        <dbReference type="ARBA" id="ARBA00008741"/>
    </source>
</evidence>
<dbReference type="NCBIfam" id="TIGR03141">
    <property type="entry name" value="cytochro_ccmD"/>
    <property type="match status" value="1"/>
</dbReference>
<dbReference type="GO" id="GO:1903607">
    <property type="term" value="P:cytochrome c biosynthetic process"/>
    <property type="evidence" value="ECO:0007669"/>
    <property type="project" value="TreeGrafter"/>
</dbReference>
<keyword evidence="6 12" id="KW-1003">Cell membrane</keyword>
<dbReference type="RefSeq" id="WP_044056236.1">
    <property type="nucleotide sequence ID" value="NZ_CAJXAX010000021.1"/>
</dbReference>
<name>A0A075P401_9ALTE</name>
<keyword evidence="8 12" id="KW-0812">Transmembrane</keyword>
<evidence type="ECO:0000256" key="7">
    <source>
        <dbReference type="ARBA" id="ARBA00022519"/>
    </source>
</evidence>
<keyword evidence="7 12" id="KW-0997">Cell inner membrane</keyword>
<dbReference type="InterPro" id="IPR007078">
    <property type="entry name" value="Haem_export_protD_CcmD"/>
</dbReference>
<feature type="transmembrane region" description="Helical" evidence="12">
    <location>
        <begin position="15"/>
        <end position="36"/>
    </location>
</feature>
<dbReference type="GeneID" id="78254203"/>
<dbReference type="Proteomes" id="UP000264779">
    <property type="component" value="Unassembled WGS sequence"/>
</dbReference>
<gene>
    <name evidence="14" type="primary">ccmD</name>
    <name evidence="14" type="ORF">DEB45_09915</name>
    <name evidence="13" type="ORF">EP13_04570</name>
</gene>
<dbReference type="PANTHER" id="PTHR37531:SF1">
    <property type="entry name" value="HEME EXPORTER PROTEIN D"/>
    <property type="match status" value="1"/>
</dbReference>
<evidence type="ECO:0000313" key="13">
    <source>
        <dbReference type="EMBL" id="AIF98027.1"/>
    </source>
</evidence>
<dbReference type="OrthoDB" id="9815607at2"/>
<evidence type="ECO:0000256" key="12">
    <source>
        <dbReference type="RuleBase" id="RU363101"/>
    </source>
</evidence>
<reference evidence="14 16" key="2">
    <citation type="journal article" date="2018" name="Nat. Biotechnol.">
        <title>A standardized bacterial taxonomy based on genome phylogeny substantially revises the tree of life.</title>
        <authorList>
            <person name="Parks D.H."/>
            <person name="Chuvochina M."/>
            <person name="Waite D.W."/>
            <person name="Rinke C."/>
            <person name="Skarshewski A."/>
            <person name="Chaumeil P.A."/>
            <person name="Hugenholtz P."/>
        </authorList>
    </citation>
    <scope>NUCLEOTIDE SEQUENCE [LARGE SCALE GENOMIC DNA]</scope>
    <source>
        <strain evidence="14">UBA11621</strain>
    </source>
</reference>
<dbReference type="PANTHER" id="PTHR37531">
    <property type="entry name" value="HEME EXPORTER PROTEIN D"/>
    <property type="match status" value="1"/>
</dbReference>
<comment type="function">
    <text evidence="1 12">Required for the export of heme to the periplasm for the biogenesis of c-type cytochromes.</text>
</comment>
<evidence type="ECO:0000256" key="4">
    <source>
        <dbReference type="ARBA" id="ARBA00016461"/>
    </source>
</evidence>
<evidence type="ECO:0000256" key="2">
    <source>
        <dbReference type="ARBA" id="ARBA00004377"/>
    </source>
</evidence>
<reference evidence="13 15" key="1">
    <citation type="submission" date="2014-06" db="EMBL/GenBank/DDBJ databases">
        <title>Genomes of Alteromonas australica, a world apart.</title>
        <authorList>
            <person name="Gonzaga A."/>
            <person name="Lopez-Perez M."/>
            <person name="Rodriguez-Valera F."/>
        </authorList>
    </citation>
    <scope>NUCLEOTIDE SEQUENCE [LARGE SCALE GENOMIC DNA]</scope>
    <source>
        <strain evidence="13 15">H 17</strain>
    </source>
</reference>
<dbReference type="Proteomes" id="UP000056090">
    <property type="component" value="Chromosome"/>
</dbReference>
<dbReference type="KEGG" id="aaus:EP12_04595"/>
<dbReference type="PATRIC" id="fig|589873.4.peg.990"/>
<evidence type="ECO:0000313" key="14">
    <source>
        <dbReference type="EMBL" id="HBU51563.1"/>
    </source>
</evidence>
<sequence>MQFDSFSSFIHMGGYAFYVWLSFAVSFGVMAVLVFASYQQHKSHLKSVVLEQERQQRIKRAKQNAAVSASHDR</sequence>
<keyword evidence="11 12" id="KW-0472">Membrane</keyword>